<dbReference type="InterPro" id="IPR002126">
    <property type="entry name" value="Cadherin-like_dom"/>
</dbReference>
<feature type="domain" description="Cadherin" evidence="13">
    <location>
        <begin position="523"/>
        <end position="618"/>
    </location>
</feature>
<dbReference type="CDD" id="cd11304">
    <property type="entry name" value="Cadherin_repeat"/>
    <property type="match status" value="6"/>
</dbReference>
<dbReference type="AlphaFoldDB" id="A0A2G8KK19"/>
<feature type="domain" description="Cadherin" evidence="13">
    <location>
        <begin position="197"/>
        <end position="298"/>
    </location>
</feature>
<dbReference type="PANTHER" id="PTHR24026">
    <property type="entry name" value="FAT ATYPICAL CADHERIN-RELATED"/>
    <property type="match status" value="1"/>
</dbReference>
<comment type="subcellular location">
    <subcellularLocation>
        <location evidence="1">Membrane</location>
        <topology evidence="1">Single-pass membrane protein</topology>
    </subcellularLocation>
</comment>
<feature type="domain" description="Cadherin" evidence="13">
    <location>
        <begin position="93"/>
        <end position="196"/>
    </location>
</feature>
<keyword evidence="11" id="KW-0325">Glycoprotein</keyword>
<proteinExistence type="predicted"/>
<dbReference type="FunFam" id="2.60.40.60:FF:000033">
    <property type="entry name" value="FAT atypical cadherin 1"/>
    <property type="match status" value="1"/>
</dbReference>
<evidence type="ECO:0000256" key="12">
    <source>
        <dbReference type="PROSITE-ProRule" id="PRU00043"/>
    </source>
</evidence>
<protein>
    <submittedName>
        <fullName evidence="14">Putative cadherin-23</fullName>
    </submittedName>
</protein>
<keyword evidence="2" id="KW-0245">EGF-like domain</keyword>
<keyword evidence="7" id="KW-0130">Cell adhesion</keyword>
<keyword evidence="10" id="KW-1015">Disulfide bond</keyword>
<dbReference type="GO" id="GO:0005886">
    <property type="term" value="C:plasma membrane"/>
    <property type="evidence" value="ECO:0007669"/>
    <property type="project" value="InterPro"/>
</dbReference>
<reference evidence="14 15" key="1">
    <citation type="journal article" date="2017" name="PLoS Biol.">
        <title>The sea cucumber genome provides insights into morphological evolution and visceral regeneration.</title>
        <authorList>
            <person name="Zhang X."/>
            <person name="Sun L."/>
            <person name="Yuan J."/>
            <person name="Sun Y."/>
            <person name="Gao Y."/>
            <person name="Zhang L."/>
            <person name="Li S."/>
            <person name="Dai H."/>
            <person name="Hamel J.F."/>
            <person name="Liu C."/>
            <person name="Yu Y."/>
            <person name="Liu S."/>
            <person name="Lin W."/>
            <person name="Guo K."/>
            <person name="Jin S."/>
            <person name="Xu P."/>
            <person name="Storey K.B."/>
            <person name="Huan P."/>
            <person name="Zhang T."/>
            <person name="Zhou Y."/>
            <person name="Zhang J."/>
            <person name="Lin C."/>
            <person name="Li X."/>
            <person name="Xing L."/>
            <person name="Huo D."/>
            <person name="Sun M."/>
            <person name="Wang L."/>
            <person name="Mercier A."/>
            <person name="Li F."/>
            <person name="Yang H."/>
            <person name="Xiang J."/>
        </authorList>
    </citation>
    <scope>NUCLEOTIDE SEQUENCE [LARGE SCALE GENOMIC DNA]</scope>
    <source>
        <strain evidence="14">Shaxun</strain>
        <tissue evidence="14">Muscle</tissue>
    </source>
</reference>
<dbReference type="PANTHER" id="PTHR24026:SF136">
    <property type="entry name" value="PROTOCADHERIN-23"/>
    <property type="match status" value="1"/>
</dbReference>
<keyword evidence="5" id="KW-0677">Repeat</keyword>
<evidence type="ECO:0000256" key="11">
    <source>
        <dbReference type="ARBA" id="ARBA00023180"/>
    </source>
</evidence>
<evidence type="ECO:0000313" key="15">
    <source>
        <dbReference type="Proteomes" id="UP000230750"/>
    </source>
</evidence>
<feature type="domain" description="Cadherin" evidence="13">
    <location>
        <begin position="406"/>
        <end position="511"/>
    </location>
</feature>
<dbReference type="STRING" id="307972.A0A2G8KK19"/>
<dbReference type="Proteomes" id="UP000230750">
    <property type="component" value="Unassembled WGS sequence"/>
</dbReference>
<keyword evidence="8" id="KW-1133">Transmembrane helix</keyword>
<dbReference type="Gene3D" id="2.60.40.60">
    <property type="entry name" value="Cadherins"/>
    <property type="match status" value="6"/>
</dbReference>
<evidence type="ECO:0000256" key="9">
    <source>
        <dbReference type="ARBA" id="ARBA00023136"/>
    </source>
</evidence>
<evidence type="ECO:0000256" key="7">
    <source>
        <dbReference type="ARBA" id="ARBA00022889"/>
    </source>
</evidence>
<keyword evidence="6 12" id="KW-0106">Calcium</keyword>
<accession>A0A2G8KK19</accession>
<dbReference type="GO" id="GO:0005509">
    <property type="term" value="F:calcium ion binding"/>
    <property type="evidence" value="ECO:0007669"/>
    <property type="project" value="UniProtKB-UniRule"/>
</dbReference>
<feature type="non-terminal residue" evidence="14">
    <location>
        <position position="1"/>
    </location>
</feature>
<dbReference type="PRINTS" id="PR00205">
    <property type="entry name" value="CADHERIN"/>
</dbReference>
<organism evidence="14 15">
    <name type="scientific">Stichopus japonicus</name>
    <name type="common">Sea cucumber</name>
    <dbReference type="NCBI Taxonomy" id="307972"/>
    <lineage>
        <taxon>Eukaryota</taxon>
        <taxon>Metazoa</taxon>
        <taxon>Echinodermata</taxon>
        <taxon>Eleutherozoa</taxon>
        <taxon>Echinozoa</taxon>
        <taxon>Holothuroidea</taxon>
        <taxon>Aspidochirotacea</taxon>
        <taxon>Aspidochirotida</taxon>
        <taxon>Stichopodidae</taxon>
        <taxon>Apostichopus</taxon>
    </lineage>
</organism>
<evidence type="ECO:0000259" key="13">
    <source>
        <dbReference type="PROSITE" id="PS50268"/>
    </source>
</evidence>
<evidence type="ECO:0000256" key="6">
    <source>
        <dbReference type="ARBA" id="ARBA00022837"/>
    </source>
</evidence>
<feature type="domain" description="Cadherin" evidence="13">
    <location>
        <begin position="299"/>
        <end position="405"/>
    </location>
</feature>
<evidence type="ECO:0000256" key="3">
    <source>
        <dbReference type="ARBA" id="ARBA00022692"/>
    </source>
</evidence>
<evidence type="ECO:0000256" key="4">
    <source>
        <dbReference type="ARBA" id="ARBA00022729"/>
    </source>
</evidence>
<comment type="caution">
    <text evidence="14">The sequence shown here is derived from an EMBL/GenBank/DDBJ whole genome shotgun (WGS) entry which is preliminary data.</text>
</comment>
<dbReference type="PROSITE" id="PS00232">
    <property type="entry name" value="CADHERIN_1"/>
    <property type="match status" value="3"/>
</dbReference>
<dbReference type="InterPro" id="IPR020894">
    <property type="entry name" value="Cadherin_CS"/>
</dbReference>
<gene>
    <name evidence="14" type="ORF">BSL78_14837</name>
</gene>
<name>A0A2G8KK19_STIJA</name>
<keyword evidence="3" id="KW-0812">Transmembrane</keyword>
<sequence length="653" mass="70758">NAGPLSVTDLTANDEDIGSSGMVEYYIISDNPFGFSIDKTTGNVAVSDSLDRESQTNHNLTILASDLGEPPLSATVMLFICVSDVNDNKPQWVLESQVFNLSENTLPGPVGAVEAFDLDEGRNADLLYQIVPNNPNFVIDTQSGEISLIGSLDRETESIVNLTVVVRDEGTPQLTSDRPATVSILVLDVNDNDPVFTSANYDFYINENFAASLLTNVGMVTATDADTNIVTSYNFVNPADFEGFTMNPSSGTILTNQLFDREEKAVYQGMVRAIDGTREAFTSVTIRIRDENDNHPIFAEEEYITTIMEGAAASVFLNVTATDIDEGGNGTVTYSFKSGEQVESSFFLNPQTGELSTTASLDREQQAIYQLTVVAQDHPEYGAPLEAEVMVIIAVMDINDNPPSFLNTLYQLDVFENANETDDLIKIEASDEDEGVNSFVSYRIIQGDSGNHFRVGNTTGILRVALPLDRETLPSYTLVVEAYNPSVTNSSTDVASILITVLDVNDETPEFSQEIYSRPDLLETSRSGSPVVTVMATDPDSDSGGQVTYDIVDGNSQGFFAINALTGLITTSGFLPQVDSSMTFNISLSATDGAPPYHMAYATALITIVHASEVTPVFLQEVYTVNITENLPANTTVVQVSLWSCKETVLQNA</sequence>
<evidence type="ECO:0000313" key="14">
    <source>
        <dbReference type="EMBL" id="PIK48298.1"/>
    </source>
</evidence>
<dbReference type="FunFam" id="2.60.40.60:FF:000020">
    <property type="entry name" value="Dachsous cadherin-related 1b"/>
    <property type="match status" value="2"/>
</dbReference>
<dbReference type="InterPro" id="IPR015919">
    <property type="entry name" value="Cadherin-like_sf"/>
</dbReference>
<dbReference type="FunFam" id="2.60.40.60:FF:000058">
    <property type="entry name" value="FAT atypical cadherin 3"/>
    <property type="match status" value="2"/>
</dbReference>
<evidence type="ECO:0000256" key="8">
    <source>
        <dbReference type="ARBA" id="ARBA00022989"/>
    </source>
</evidence>
<dbReference type="SMART" id="SM00112">
    <property type="entry name" value="CA"/>
    <property type="match status" value="6"/>
</dbReference>
<dbReference type="FunFam" id="2.60.40.60:FF:000015">
    <property type="entry name" value="FAT atypical cadherin 1"/>
    <property type="match status" value="1"/>
</dbReference>
<keyword evidence="15" id="KW-1185">Reference proteome</keyword>
<dbReference type="OrthoDB" id="6252479at2759"/>
<evidence type="ECO:0000256" key="1">
    <source>
        <dbReference type="ARBA" id="ARBA00004167"/>
    </source>
</evidence>
<evidence type="ECO:0000256" key="10">
    <source>
        <dbReference type="ARBA" id="ARBA00023157"/>
    </source>
</evidence>
<feature type="domain" description="Cadherin" evidence="13">
    <location>
        <begin position="7"/>
        <end position="92"/>
    </location>
</feature>
<dbReference type="PROSITE" id="PS50268">
    <property type="entry name" value="CADHERIN_2"/>
    <property type="match status" value="6"/>
</dbReference>
<keyword evidence="9" id="KW-0472">Membrane</keyword>
<evidence type="ECO:0000256" key="2">
    <source>
        <dbReference type="ARBA" id="ARBA00022536"/>
    </source>
</evidence>
<keyword evidence="4" id="KW-0732">Signal</keyword>
<evidence type="ECO:0000256" key="5">
    <source>
        <dbReference type="ARBA" id="ARBA00022737"/>
    </source>
</evidence>
<dbReference type="SUPFAM" id="SSF49313">
    <property type="entry name" value="Cadherin-like"/>
    <property type="match status" value="6"/>
</dbReference>
<dbReference type="GO" id="GO:0007156">
    <property type="term" value="P:homophilic cell adhesion via plasma membrane adhesion molecules"/>
    <property type="evidence" value="ECO:0007669"/>
    <property type="project" value="InterPro"/>
</dbReference>
<dbReference type="Pfam" id="PF00028">
    <property type="entry name" value="Cadherin"/>
    <property type="match status" value="6"/>
</dbReference>
<dbReference type="EMBL" id="MRZV01000530">
    <property type="protein sequence ID" value="PIK48298.1"/>
    <property type="molecule type" value="Genomic_DNA"/>
</dbReference>